<gene>
    <name evidence="1" type="ORF">QFC24_001354</name>
</gene>
<evidence type="ECO:0000313" key="1">
    <source>
        <dbReference type="EMBL" id="KAJ9127119.1"/>
    </source>
</evidence>
<name>A0ACC2XSU9_9TREE</name>
<evidence type="ECO:0000313" key="2">
    <source>
        <dbReference type="Proteomes" id="UP001234202"/>
    </source>
</evidence>
<proteinExistence type="predicted"/>
<organism evidence="1 2">
    <name type="scientific">Naganishia onofrii</name>
    <dbReference type="NCBI Taxonomy" id="1851511"/>
    <lineage>
        <taxon>Eukaryota</taxon>
        <taxon>Fungi</taxon>
        <taxon>Dikarya</taxon>
        <taxon>Basidiomycota</taxon>
        <taxon>Agaricomycotina</taxon>
        <taxon>Tremellomycetes</taxon>
        <taxon>Filobasidiales</taxon>
        <taxon>Filobasidiaceae</taxon>
        <taxon>Naganishia</taxon>
    </lineage>
</organism>
<comment type="caution">
    <text evidence="1">The sequence shown here is derived from an EMBL/GenBank/DDBJ whole genome shotgun (WGS) entry which is preliminary data.</text>
</comment>
<protein>
    <submittedName>
        <fullName evidence="1">Uncharacterized protein</fullName>
    </submittedName>
</protein>
<dbReference type="EMBL" id="JASBWV010000003">
    <property type="protein sequence ID" value="KAJ9127119.1"/>
    <property type="molecule type" value="Genomic_DNA"/>
</dbReference>
<keyword evidence="2" id="KW-1185">Reference proteome</keyword>
<sequence>MPQPSSSDHLPRPPIAYYLLDTYGAQPRSHPIPPVPRKDELESMLLSLAPLANSANKRAKNAAEAVRIGRESLNKSAFAYKLSDGGEASKLKRGKFKDRERLNEDSGDKGIVIKKGTSGSVRGIGLAFGSDSNRKEDASVNGSPRVKRESSASPAPATASEYARPSSRLGTPVDVQTLPTEKASLKYKKRKLAHLPSPEADHASVTSLRGRGDSTARESSVPVTQSHSATPGSSTFPPGAERPSLSNQPSTSGLKVKLSLSSSAKNRGSLPPAELGTSPLQTAAVVNPLGNNDSAIQQIINFAIPTSKPQSVTACTSLVPVRPPIPHPPKPLPKRQKDVNQDFSTVKHVTQNVQWSTFWNGIEPYLKDFGEEELAMLGFRPEDVEPFVIPPLGKHYQDIWDEEDSALPFASLDSTGPPAVNAWDMLNGDTKDSKPVISEALLADKTYVPVTEMVDDDLWDEAKGLGGLNERAVAALLKPVVPDEKKGHTQAKNGTGSPRRGPIINSSSEGTAIVPTTPKNKVPEVQLNGDAVSPNSIDARTIKLQQTPTRGRDPSVINKTEDGDDDSQSYGPPWPIRPHRIPSPPKRANEREKASTLDTELGQLEEGVARELRLLGLLDAEETIDWSLREDDEICCALRSSQRLLKTQIAVNNARKDRLLQVTKERLAYGEYKKVLEGLEKLIEQAWTKRYAAIKKAGKRQKGKGKANANSNTTTDAGAGPVAVTPSKREGVPPLSDQVKLAMSARRRWLDTVGHALENDPVVGRYRGLPQQSIYEGIDENGREYKPLRGDGEDEDHAPRPDA</sequence>
<accession>A0ACC2XSU9</accession>
<reference evidence="1" key="1">
    <citation type="submission" date="2023-04" db="EMBL/GenBank/DDBJ databases">
        <title>Draft Genome sequencing of Naganishia species isolated from polar environments using Oxford Nanopore Technology.</title>
        <authorList>
            <person name="Leo P."/>
            <person name="Venkateswaran K."/>
        </authorList>
    </citation>
    <scope>NUCLEOTIDE SEQUENCE</scope>
    <source>
        <strain evidence="1">DBVPG 5303</strain>
    </source>
</reference>
<dbReference type="Proteomes" id="UP001234202">
    <property type="component" value="Unassembled WGS sequence"/>
</dbReference>